<evidence type="ECO:0000256" key="7">
    <source>
        <dbReference type="PROSITE-ProRule" id="PRU01091"/>
    </source>
</evidence>
<keyword evidence="5" id="KW-0804">Transcription</keyword>
<evidence type="ECO:0000256" key="3">
    <source>
        <dbReference type="ARBA" id="ARBA00023015"/>
    </source>
</evidence>
<feature type="domain" description="OmpR/PhoB-type" evidence="9">
    <location>
        <begin position="141"/>
        <end position="240"/>
    </location>
</feature>
<dbReference type="EMBL" id="CP029490">
    <property type="protein sequence ID" value="AWN20346.1"/>
    <property type="molecule type" value="Genomic_DNA"/>
</dbReference>
<evidence type="ECO:0000259" key="9">
    <source>
        <dbReference type="PROSITE" id="PS51755"/>
    </source>
</evidence>
<feature type="domain" description="Response regulatory" evidence="8">
    <location>
        <begin position="15"/>
        <end position="128"/>
    </location>
</feature>
<dbReference type="InterPro" id="IPR039420">
    <property type="entry name" value="WalR-like"/>
</dbReference>
<dbReference type="CDD" id="cd00383">
    <property type="entry name" value="trans_reg_C"/>
    <property type="match status" value="1"/>
</dbReference>
<gene>
    <name evidence="10" type="ORF">DK182_02865</name>
</gene>
<dbReference type="Gene3D" id="3.40.50.2300">
    <property type="match status" value="1"/>
</dbReference>
<accession>A0ABM6W4C1</accession>
<keyword evidence="2" id="KW-0902">Two-component regulatory system</keyword>
<dbReference type="GO" id="GO:0003677">
    <property type="term" value="F:DNA binding"/>
    <property type="evidence" value="ECO:0007669"/>
    <property type="project" value="UniProtKB-KW"/>
</dbReference>
<evidence type="ECO:0000256" key="4">
    <source>
        <dbReference type="ARBA" id="ARBA00023125"/>
    </source>
</evidence>
<dbReference type="Proteomes" id="UP000245369">
    <property type="component" value="Chromosome"/>
</dbReference>
<name>A0ABM6W4C1_9STRE</name>
<dbReference type="InterPro" id="IPR001867">
    <property type="entry name" value="OmpR/PhoB-type_DNA-bd"/>
</dbReference>
<dbReference type="SUPFAM" id="SSF52172">
    <property type="entry name" value="CheY-like"/>
    <property type="match status" value="1"/>
</dbReference>
<dbReference type="SMART" id="SM00862">
    <property type="entry name" value="Trans_reg_C"/>
    <property type="match status" value="1"/>
</dbReference>
<dbReference type="Gene3D" id="1.10.10.10">
    <property type="entry name" value="Winged helix-like DNA-binding domain superfamily/Winged helix DNA-binding domain"/>
    <property type="match status" value="1"/>
</dbReference>
<keyword evidence="3" id="KW-0805">Transcription regulation</keyword>
<evidence type="ECO:0000256" key="1">
    <source>
        <dbReference type="ARBA" id="ARBA00022553"/>
    </source>
</evidence>
<protein>
    <submittedName>
        <fullName evidence="10">DNA-binding response regulator</fullName>
    </submittedName>
</protein>
<dbReference type="PROSITE" id="PS51755">
    <property type="entry name" value="OMPR_PHOB"/>
    <property type="match status" value="1"/>
</dbReference>
<evidence type="ECO:0000256" key="6">
    <source>
        <dbReference type="PROSITE-ProRule" id="PRU00169"/>
    </source>
</evidence>
<evidence type="ECO:0000259" key="8">
    <source>
        <dbReference type="PROSITE" id="PS50110"/>
    </source>
</evidence>
<sequence length="241" mass="27709">MLFLEKNGGNEMAKRILLIEGEKSLSRLVSLKLQERGYQTVVSQDGKSGLKTAMEKDFELIFIDLKLPDQDGLELMQELRGHKSVPVVLMVGREDVATLLPKTDNLADDYLIKPFAVEELLDKVDETFQRKDFKRRKQSTSQTTAYQDLILDEANRSVIRKGESIALTKREFALLSTLLRHINMVMTREELLDYVWSYSDGTIETNVVDVYVRYLRGKIDIPGQESYIQTVRGLGYVIRER</sequence>
<evidence type="ECO:0000313" key="10">
    <source>
        <dbReference type="EMBL" id="AWN20346.1"/>
    </source>
</evidence>
<dbReference type="SMART" id="SM00448">
    <property type="entry name" value="REC"/>
    <property type="match status" value="1"/>
</dbReference>
<dbReference type="Pfam" id="PF00486">
    <property type="entry name" value="Trans_reg_C"/>
    <property type="match status" value="1"/>
</dbReference>
<keyword evidence="1 6" id="KW-0597">Phosphoprotein</keyword>
<organism evidence="10 11">
    <name type="scientific">Streptococcus sobrinus</name>
    <dbReference type="NCBI Taxonomy" id="1310"/>
    <lineage>
        <taxon>Bacteria</taxon>
        <taxon>Bacillati</taxon>
        <taxon>Bacillota</taxon>
        <taxon>Bacilli</taxon>
        <taxon>Lactobacillales</taxon>
        <taxon>Streptococcaceae</taxon>
        <taxon>Streptococcus</taxon>
    </lineage>
</organism>
<evidence type="ECO:0000313" key="11">
    <source>
        <dbReference type="Proteomes" id="UP000245369"/>
    </source>
</evidence>
<proteinExistence type="predicted"/>
<dbReference type="InterPro" id="IPR011006">
    <property type="entry name" value="CheY-like_superfamily"/>
</dbReference>
<dbReference type="PROSITE" id="PS50110">
    <property type="entry name" value="RESPONSE_REGULATORY"/>
    <property type="match status" value="1"/>
</dbReference>
<keyword evidence="11" id="KW-1185">Reference proteome</keyword>
<dbReference type="InterPro" id="IPR001789">
    <property type="entry name" value="Sig_transdc_resp-reg_receiver"/>
</dbReference>
<feature type="DNA-binding region" description="OmpR/PhoB-type" evidence="7">
    <location>
        <begin position="141"/>
        <end position="240"/>
    </location>
</feature>
<dbReference type="PANTHER" id="PTHR48111:SF22">
    <property type="entry name" value="REGULATOR OF RPOS"/>
    <property type="match status" value="1"/>
</dbReference>
<feature type="modified residue" description="4-aspartylphosphate" evidence="6">
    <location>
        <position position="64"/>
    </location>
</feature>
<evidence type="ECO:0000256" key="2">
    <source>
        <dbReference type="ARBA" id="ARBA00023012"/>
    </source>
</evidence>
<dbReference type="InterPro" id="IPR036388">
    <property type="entry name" value="WH-like_DNA-bd_sf"/>
</dbReference>
<reference evidence="10 11" key="1">
    <citation type="submission" date="2018-05" db="EMBL/GenBank/DDBJ databases">
        <title>Complete genome sequences of Streptococcus sobrinus.</title>
        <authorList>
            <person name="Sales M."/>
            <person name="Jensen P.A."/>
        </authorList>
    </citation>
    <scope>NUCLEOTIDE SEQUENCE [LARGE SCALE GENOMIC DNA]</scope>
    <source>
        <strain evidence="10 11">SL1</strain>
    </source>
</reference>
<keyword evidence="4 7" id="KW-0238">DNA-binding</keyword>
<dbReference type="Pfam" id="PF00072">
    <property type="entry name" value="Response_reg"/>
    <property type="match status" value="1"/>
</dbReference>
<evidence type="ECO:0000256" key="5">
    <source>
        <dbReference type="ARBA" id="ARBA00023163"/>
    </source>
</evidence>
<dbReference type="PANTHER" id="PTHR48111">
    <property type="entry name" value="REGULATOR OF RPOS"/>
    <property type="match status" value="1"/>
</dbReference>